<dbReference type="RefSeq" id="WP_093922447.1">
    <property type="nucleotide sequence ID" value="NZ_FOMW01000002.1"/>
</dbReference>
<dbReference type="AlphaFoldDB" id="A0A1I1UR97"/>
<proteinExistence type="predicted"/>
<reference evidence="2" key="1">
    <citation type="submission" date="2016-10" db="EMBL/GenBank/DDBJ databases">
        <authorList>
            <person name="Varghese N."/>
            <person name="Submissions S."/>
        </authorList>
    </citation>
    <scope>NUCLEOTIDE SEQUENCE [LARGE SCALE GENOMIC DNA]</scope>
    <source>
        <strain evidence="2">DSM 11443</strain>
    </source>
</reference>
<dbReference type="InterPro" id="IPR054197">
    <property type="entry name" value="DUF6902"/>
</dbReference>
<dbReference type="EMBL" id="FOMW01000002">
    <property type="protein sequence ID" value="SFD73224.1"/>
    <property type="molecule type" value="Genomic_DNA"/>
</dbReference>
<dbReference type="STRING" id="74348.SAMN04488523_102214"/>
<accession>A0A1I1UR97</accession>
<dbReference type="Pfam" id="PF21843">
    <property type="entry name" value="DUF6902"/>
    <property type="match status" value="1"/>
</dbReference>
<name>A0A1I1UR97_9RHOB</name>
<dbReference type="OrthoDB" id="7810029at2"/>
<evidence type="ECO:0000313" key="2">
    <source>
        <dbReference type="Proteomes" id="UP000198977"/>
    </source>
</evidence>
<gene>
    <name evidence="1" type="ORF">SAMN04488523_102214</name>
</gene>
<dbReference type="Proteomes" id="UP000198977">
    <property type="component" value="Unassembled WGS sequence"/>
</dbReference>
<sequence length="352" mass="39186">MSNIVSFRSRRLQVGLGQAALIEGFASMRRQPDDVYWLKENAELLGILSATKPTCAVADLAPYLPLYETICERLRFFPQYYRFLLSICLDLEDLGMPGQNGEMLCNHVAAAGLVQAEVSDLQRAETRRLLARRGIGGAVGQGALGARLHRFIDRSTTFAIPNRKAAYELTHIVFYLSEYGARDPQISEAAVTSLEYAGLLAFLDQNIDLLAEVCIALRFAGERPSPIWEGAIKDTQDALQPVDNAGLPLEDACHEYLVTGWAQHVAGRPAFTQQVPQGSLRFAQRARPEGVLRQMSETLFGMTALRDGDWQHMRGHIWPDLDVAGHQLLQNAERSTDKFDSFFEKFARTASV</sequence>
<organism evidence="1 2">
    <name type="scientific">Sulfitobacter brevis</name>
    <dbReference type="NCBI Taxonomy" id="74348"/>
    <lineage>
        <taxon>Bacteria</taxon>
        <taxon>Pseudomonadati</taxon>
        <taxon>Pseudomonadota</taxon>
        <taxon>Alphaproteobacteria</taxon>
        <taxon>Rhodobacterales</taxon>
        <taxon>Roseobacteraceae</taxon>
        <taxon>Sulfitobacter</taxon>
    </lineage>
</organism>
<keyword evidence="2" id="KW-1185">Reference proteome</keyword>
<evidence type="ECO:0000313" key="1">
    <source>
        <dbReference type="EMBL" id="SFD73224.1"/>
    </source>
</evidence>
<protein>
    <submittedName>
        <fullName evidence="1">Uncharacterized protein</fullName>
    </submittedName>
</protein>